<evidence type="ECO:0000259" key="4">
    <source>
        <dbReference type="PROSITE" id="PS51462"/>
    </source>
</evidence>
<protein>
    <submittedName>
        <fullName evidence="5">Isopentenyldiphosphate isomerase</fullName>
    </submittedName>
</protein>
<dbReference type="PROSITE" id="PS00893">
    <property type="entry name" value="NUDIX_BOX"/>
    <property type="match status" value="1"/>
</dbReference>
<comment type="cofactor">
    <cofactor evidence="1">
        <name>Mg(2+)</name>
        <dbReference type="ChEBI" id="CHEBI:18420"/>
    </cofactor>
</comment>
<dbReference type="SUPFAM" id="SSF55811">
    <property type="entry name" value="Nudix"/>
    <property type="match status" value="1"/>
</dbReference>
<keyword evidence="6" id="KW-1185">Reference proteome</keyword>
<dbReference type="PROSITE" id="PS51462">
    <property type="entry name" value="NUDIX"/>
    <property type="match status" value="1"/>
</dbReference>
<evidence type="ECO:0000313" key="6">
    <source>
        <dbReference type="Proteomes" id="UP000198817"/>
    </source>
</evidence>
<dbReference type="PANTHER" id="PTHR43046">
    <property type="entry name" value="GDP-MANNOSE MANNOSYL HYDROLASE"/>
    <property type="match status" value="1"/>
</dbReference>
<organism evidence="5 6">
    <name type="scientific">Eubacterium pyruvativorans</name>
    <dbReference type="NCBI Taxonomy" id="155865"/>
    <lineage>
        <taxon>Bacteria</taxon>
        <taxon>Bacillati</taxon>
        <taxon>Bacillota</taxon>
        <taxon>Clostridia</taxon>
        <taxon>Eubacteriales</taxon>
        <taxon>Eubacteriaceae</taxon>
        <taxon>Eubacterium</taxon>
    </lineage>
</organism>
<dbReference type="EMBL" id="FPBT01000002">
    <property type="protein sequence ID" value="SFU34551.1"/>
    <property type="molecule type" value="Genomic_DNA"/>
</dbReference>
<dbReference type="GO" id="GO:0016853">
    <property type="term" value="F:isomerase activity"/>
    <property type="evidence" value="ECO:0007669"/>
    <property type="project" value="UniProtKB-KW"/>
</dbReference>
<dbReference type="Gene3D" id="3.90.79.10">
    <property type="entry name" value="Nucleoside Triphosphate Pyrophosphohydrolase"/>
    <property type="match status" value="1"/>
</dbReference>
<dbReference type="InterPro" id="IPR000086">
    <property type="entry name" value="NUDIX_hydrolase_dom"/>
</dbReference>
<dbReference type="STRING" id="155865.SAMN05216515_10179"/>
<name>A0A1I7FEI3_9FIRM</name>
<feature type="domain" description="Nudix hydrolase" evidence="4">
    <location>
        <begin position="29"/>
        <end position="163"/>
    </location>
</feature>
<dbReference type="OrthoDB" id="9786032at2"/>
<accession>A0A1I7FEI3</accession>
<evidence type="ECO:0000313" key="5">
    <source>
        <dbReference type="EMBL" id="SFU34551.1"/>
    </source>
</evidence>
<dbReference type="Proteomes" id="UP000198817">
    <property type="component" value="Unassembled WGS sequence"/>
</dbReference>
<dbReference type="RefSeq" id="WP_090469745.1">
    <property type="nucleotide sequence ID" value="NZ_CACVNK010000039.1"/>
</dbReference>
<dbReference type="PANTHER" id="PTHR43046:SF14">
    <property type="entry name" value="MUTT_NUDIX FAMILY PROTEIN"/>
    <property type="match status" value="1"/>
</dbReference>
<gene>
    <name evidence="5" type="ORF">SAMN05216508_10288</name>
</gene>
<dbReference type="AlphaFoldDB" id="A0A1I7FEI3"/>
<dbReference type="CDD" id="cd04693">
    <property type="entry name" value="NUDIX_Hydrolase"/>
    <property type="match status" value="1"/>
</dbReference>
<reference evidence="5 6" key="1">
    <citation type="submission" date="2016-10" db="EMBL/GenBank/DDBJ databases">
        <authorList>
            <person name="de Groot N.N."/>
        </authorList>
    </citation>
    <scope>NUCLEOTIDE SEQUENCE [LARGE SCALE GENOMIC DNA]</scope>
    <source>
        <strain evidence="5 6">KHGC13</strain>
    </source>
</reference>
<evidence type="ECO:0000256" key="3">
    <source>
        <dbReference type="RuleBase" id="RU003476"/>
    </source>
</evidence>
<dbReference type="InterPro" id="IPR015797">
    <property type="entry name" value="NUDIX_hydrolase-like_dom_sf"/>
</dbReference>
<sequence length="167" mass="19564">MELWDIYDENKQPTGRTMVRDDWNMKDDEFHLTVQAAIMRPDGRFLITRRKLTKSWGAGWWEVSGGGVLAGETSREAVIREVREETGLDVTSAKSDLAFTYRRDNHEEKNNYFVDVYRFELDFDESDVTVQEEEVEEFRLATPEEIRALGEQGIFNHYSSIRRVFGL</sequence>
<evidence type="ECO:0000256" key="2">
    <source>
        <dbReference type="ARBA" id="ARBA00022801"/>
    </source>
</evidence>
<evidence type="ECO:0000256" key="1">
    <source>
        <dbReference type="ARBA" id="ARBA00001946"/>
    </source>
</evidence>
<keyword evidence="5" id="KW-0413">Isomerase</keyword>
<dbReference type="PRINTS" id="PR00502">
    <property type="entry name" value="NUDIXFAMILY"/>
</dbReference>
<proteinExistence type="inferred from homology"/>
<dbReference type="Pfam" id="PF00293">
    <property type="entry name" value="NUDIX"/>
    <property type="match status" value="1"/>
</dbReference>
<keyword evidence="2 3" id="KW-0378">Hydrolase</keyword>
<dbReference type="GO" id="GO:0016787">
    <property type="term" value="F:hydrolase activity"/>
    <property type="evidence" value="ECO:0007669"/>
    <property type="project" value="UniProtKB-KW"/>
</dbReference>
<dbReference type="InterPro" id="IPR020476">
    <property type="entry name" value="Nudix_hydrolase"/>
</dbReference>
<comment type="similarity">
    <text evidence="3">Belongs to the Nudix hydrolase family.</text>
</comment>
<dbReference type="InterPro" id="IPR020084">
    <property type="entry name" value="NUDIX_hydrolase_CS"/>
</dbReference>